<dbReference type="Pfam" id="PF13958">
    <property type="entry name" value="ToxN_toxin"/>
    <property type="match status" value="1"/>
</dbReference>
<gene>
    <name evidence="1" type="ORF">K340107D12_08830</name>
</gene>
<dbReference type="RefSeq" id="WP_033139206.1">
    <property type="nucleotide sequence ID" value="NZ_BAABZQ010000001.1"/>
</dbReference>
<dbReference type="EMBL" id="BAABZQ010000001">
    <property type="protein sequence ID" value="GAA6498067.1"/>
    <property type="molecule type" value="Genomic_DNA"/>
</dbReference>
<evidence type="ECO:0008006" key="3">
    <source>
        <dbReference type="Google" id="ProtNLM"/>
    </source>
</evidence>
<organism evidence="1 2">
    <name type="scientific">Blautia parvula</name>
    <dbReference type="NCBI Taxonomy" id="2877527"/>
    <lineage>
        <taxon>Bacteria</taxon>
        <taxon>Bacillati</taxon>
        <taxon>Bacillota</taxon>
        <taxon>Clostridia</taxon>
        <taxon>Lachnospirales</taxon>
        <taxon>Lachnospiraceae</taxon>
        <taxon>Blautia</taxon>
    </lineage>
</organism>
<evidence type="ECO:0000313" key="2">
    <source>
        <dbReference type="Proteomes" id="UP001600941"/>
    </source>
</evidence>
<proteinExistence type="predicted"/>
<dbReference type="InterPro" id="IPR025911">
    <property type="entry name" value="ToxN/AbiQ_toxin"/>
</dbReference>
<sequence length="180" mass="21310">MDTLRLYEISEEYIAFLRAADRNVFSAKENDRKHTRKYLGIVYIINNYYYYIPLSSPKNTDYQIINGERRIRKSIIPIIRITAVSSNGEPELKGTLKLSNMIPVPASELTLYDIDNESDRRYKALIHKELIFIRKNQKKIKQNAKLLYKQKSENNSSIGYLKSTVDFRLLEQKHDEFIRR</sequence>
<name>A0ABQ0BNQ7_9FIRM</name>
<accession>A0ABQ0BNQ7</accession>
<keyword evidence="2" id="KW-1185">Reference proteome</keyword>
<comment type="caution">
    <text evidence="1">The sequence shown here is derived from an EMBL/GenBank/DDBJ whole genome shotgun (WGS) entry which is preliminary data.</text>
</comment>
<protein>
    <recommendedName>
        <fullName evidence="3">Type III toxin-antitoxin system ToxN/AbiQ family toxin</fullName>
    </recommendedName>
</protein>
<evidence type="ECO:0000313" key="1">
    <source>
        <dbReference type="EMBL" id="GAA6498067.1"/>
    </source>
</evidence>
<dbReference type="InterPro" id="IPR053735">
    <property type="entry name" value="Type_III_TA_endoRNase"/>
</dbReference>
<dbReference type="Gene3D" id="3.10.129.130">
    <property type="match status" value="1"/>
</dbReference>
<dbReference type="Proteomes" id="UP001600941">
    <property type="component" value="Unassembled WGS sequence"/>
</dbReference>
<reference evidence="1 2" key="1">
    <citation type="submission" date="2024-04" db="EMBL/GenBank/DDBJ databases">
        <title>Defined microbial consortia suppress multidrug-resistant proinflammatory Enterobacteriaceae via ecological control.</title>
        <authorList>
            <person name="Furuichi M."/>
            <person name="Kawaguchi T."/>
            <person name="Pust M."/>
            <person name="Yasuma K."/>
            <person name="Plichta D."/>
            <person name="Hasegawa N."/>
            <person name="Ohya T."/>
            <person name="Bhattarai S."/>
            <person name="Sasajima S."/>
            <person name="Aoto Y."/>
            <person name="Tuganbaev T."/>
            <person name="Yaginuma M."/>
            <person name="Ueda M."/>
            <person name="Okahashi N."/>
            <person name="Amafuji K."/>
            <person name="Kiridooshi Y."/>
            <person name="Sugita K."/>
            <person name="Strazar M."/>
            <person name="Skelly A."/>
            <person name="Suda W."/>
            <person name="Hattori M."/>
            <person name="Nakamoto N."/>
            <person name="Caballero S."/>
            <person name="Norman J."/>
            <person name="Olle B."/>
            <person name="Tanoue T."/>
            <person name="Arita M."/>
            <person name="Bucci V."/>
            <person name="Atarashi K."/>
            <person name="Xavier R."/>
            <person name="Honda K."/>
        </authorList>
    </citation>
    <scope>NUCLEOTIDE SEQUENCE [LARGE SCALE GENOMIC DNA]</scope>
    <source>
        <strain evidence="2">k34-0107-D12</strain>
    </source>
</reference>